<evidence type="ECO:0000256" key="16">
    <source>
        <dbReference type="RuleBase" id="RU003762"/>
    </source>
</evidence>
<proteinExistence type="inferred from homology"/>
<keyword evidence="5" id="KW-0732">Signal</keyword>
<dbReference type="GeneID" id="107111209"/>
<keyword evidence="9 16" id="KW-1133">Transmembrane helix</keyword>
<dbReference type="InterPro" id="IPR013517">
    <property type="entry name" value="FG-GAP"/>
</dbReference>
<keyword evidence="13 16" id="KW-0675">Receptor</keyword>
<protein>
    <submittedName>
        <fullName evidence="20">Integrin alpha-L</fullName>
    </submittedName>
</protein>
<evidence type="ECO:0000256" key="13">
    <source>
        <dbReference type="ARBA" id="ARBA00023170"/>
    </source>
</evidence>
<dbReference type="SMART" id="SM00191">
    <property type="entry name" value="Int_alpha"/>
    <property type="match status" value="5"/>
</dbReference>
<dbReference type="RefSeq" id="XP_015267624.1">
    <property type="nucleotide sequence ID" value="XM_015412138.1"/>
</dbReference>
<feature type="repeat" description="FG-GAP" evidence="15">
    <location>
        <begin position="490"/>
        <end position="548"/>
    </location>
</feature>
<dbReference type="Gene3D" id="2.130.10.130">
    <property type="entry name" value="Integrin alpha, N-terminal"/>
    <property type="match status" value="1"/>
</dbReference>
<dbReference type="Gene3D" id="2.60.40.1530">
    <property type="entry name" value="ntegrin, alpha v. Chain A, domain 4"/>
    <property type="match status" value="1"/>
</dbReference>
<feature type="repeat" description="FG-GAP" evidence="15">
    <location>
        <begin position="552"/>
        <end position="612"/>
    </location>
</feature>
<evidence type="ECO:0000256" key="5">
    <source>
        <dbReference type="ARBA" id="ARBA00022729"/>
    </source>
</evidence>
<keyword evidence="10 16" id="KW-0401">Integrin</keyword>
<keyword evidence="11 16" id="KW-0472">Membrane</keyword>
<dbReference type="Gene3D" id="1.20.5.930">
    <property type="entry name" value="Bicelle-embedded integrin alpha(iib) transmembrane segment"/>
    <property type="match status" value="1"/>
</dbReference>
<evidence type="ECO:0000259" key="18">
    <source>
        <dbReference type="PROSITE" id="PS50234"/>
    </source>
</evidence>
<keyword evidence="3 16" id="KW-0812">Transmembrane</keyword>
<dbReference type="Pfam" id="PF00092">
    <property type="entry name" value="VWA"/>
    <property type="match status" value="1"/>
</dbReference>
<dbReference type="PROSITE" id="PS00242">
    <property type="entry name" value="INTEGRIN_ALPHA"/>
    <property type="match status" value="1"/>
</dbReference>
<dbReference type="SUPFAM" id="SSF69179">
    <property type="entry name" value="Integrin domains"/>
    <property type="match status" value="2"/>
</dbReference>
<keyword evidence="4" id="KW-0479">Metal-binding</keyword>
<dbReference type="InterPro" id="IPR013649">
    <property type="entry name" value="Integrin_alpha_Ig-like_1"/>
</dbReference>
<dbReference type="InterPro" id="IPR002035">
    <property type="entry name" value="VWF_A"/>
</dbReference>
<dbReference type="GO" id="GO:0007229">
    <property type="term" value="P:integrin-mediated signaling pathway"/>
    <property type="evidence" value="ECO:0007669"/>
    <property type="project" value="UniProtKB-KW"/>
</dbReference>
<comment type="similarity">
    <text evidence="2 16">Belongs to the integrin alpha chain family.</text>
</comment>
<dbReference type="SMART" id="SM00327">
    <property type="entry name" value="VWA"/>
    <property type="match status" value="1"/>
</dbReference>
<accession>A0ABM1K1N7</accession>
<dbReference type="InterPro" id="IPR048633">
    <property type="entry name" value="ITGAX-like_Ig_3"/>
</dbReference>
<evidence type="ECO:0000256" key="9">
    <source>
        <dbReference type="ARBA" id="ARBA00022989"/>
    </source>
</evidence>
<comment type="subcellular location">
    <subcellularLocation>
        <location evidence="1 16">Membrane</location>
        <topology evidence="1 16">Single-pass type I membrane protein</topology>
    </subcellularLocation>
</comment>
<evidence type="ECO:0000313" key="19">
    <source>
        <dbReference type="Proteomes" id="UP000694871"/>
    </source>
</evidence>
<sequence>HSPALGYNIDTSPVAVFSSNSSVQFGYEVLQFGEGPEARIIIGAPGEQNTTGHVYQCKMQNEECQDIPLEGGAGVSHLGMTLASDSQRSKMIACGPGVAQHCDKNLFVSGICYLFDAKLHEPKNITTGYQKCLKGDVDLVFLFDGSESLNSKEFDKMKDFMIDVMTKLRNSTIKFAAVQFSFDISIEFDFNNYTNDPNPERLLANVAHKKSITNTFKAIKYVAEKVFVPERGTRPGANRVMVIITDGEATDSDNGSVKAAKDKKILRFIIGIGRHFPKNVTQAKVTKIASEPISAFVKVLKRFEELKDSFNELQAKIYDIEGTSDSRSFYLEMSSSGFSADISHGRVVLGAVGANNWAGGLLEQQEGLANEKFITAPTAKGEMKAAYLGYALKFLQHQKRELYAVGAPRYQHVGRVLVFEVNPSPANWTLKQQIPGEQIGSYFGAVLCPVDVDSDGETDLLLIGAQLYFKGRRGGRVYVYGWAQDNLALQGELQGDLEYPLGRFGAAIADLADINGDGLTDVAVGAPLEDGESGVVYIYNGHEKTVHMEYTQKINGAQVSPGLKFFGRSIHGKTDLSQDGLPDIAVGALGKAVVLCSRPIVTVAATVQFWPQEIPVKDVECQGSAGSWQAVEVNLDICFNASLATKHYQGHLSANLSFYLEIDGNRMKNRGVFRNGKKVLEGARSISVGSVCLQEKIRIPNCIEDYISSIKVFVNFSLNDDKDPNKGGLSPILNPLSNRTTVEIPFEKNCGEDAVCEADLRLRFHASGSEKLLLSPAFVLRVVLELENLQEDAYRTVLHLLHVPGLSFRRASVLGKSAHIMSCGGMPVAEGFKSLVCNVSHPVYREQTHVLMEFRFDVLENSSWGDSVEMEAYVSSDNEKNETLPNNRDSLSIPVLYPINVIVKGLETSIQYINFSSVEQENKTVMHVYEVKNVPLGDFQPAAVTVFVKVPTTFTAGLIWEVDSVQAEPSVTCELIQLDDNAEETNSSKDHPQLIERCAVEKYYIYQCSLGQISPSIIRVTGTVYATNKIEQFSQSSFCTASWLTFDNRRYFNQYDEYAQSQVTTKVDMIYVMDYLPIIIGSAVGGLFLLILIIVGLYKCGFFKRNYKEKMDHEGETEAAFQAEGSLEDDEEKVPQNGEAESK</sequence>
<keyword evidence="14" id="KW-0325">Glycoprotein</keyword>
<evidence type="ECO:0000256" key="14">
    <source>
        <dbReference type="ARBA" id="ARBA00023180"/>
    </source>
</evidence>
<evidence type="ECO:0000256" key="6">
    <source>
        <dbReference type="ARBA" id="ARBA00022737"/>
    </source>
</evidence>
<dbReference type="PRINTS" id="PR00453">
    <property type="entry name" value="VWFADOMAIN"/>
</dbReference>
<dbReference type="PANTHER" id="PTHR23220">
    <property type="entry name" value="INTEGRIN ALPHA"/>
    <property type="match status" value="1"/>
</dbReference>
<evidence type="ECO:0000256" key="12">
    <source>
        <dbReference type="ARBA" id="ARBA00023157"/>
    </source>
</evidence>
<feature type="domain" description="VWFA" evidence="18">
    <location>
        <begin position="138"/>
        <end position="313"/>
    </location>
</feature>
<dbReference type="InterPro" id="IPR028994">
    <property type="entry name" value="Integrin_alpha_N"/>
</dbReference>
<dbReference type="Gene3D" id="2.60.40.1510">
    <property type="entry name" value="ntegrin, alpha v. Chain A, domain 3"/>
    <property type="match status" value="1"/>
</dbReference>
<dbReference type="Gene3D" id="2.60.40.1460">
    <property type="entry name" value="Integrin domains. Chain A, domain 2"/>
    <property type="match status" value="1"/>
</dbReference>
<evidence type="ECO:0000313" key="20">
    <source>
        <dbReference type="RefSeq" id="XP_015267624.1"/>
    </source>
</evidence>
<dbReference type="InterPro" id="IPR036465">
    <property type="entry name" value="vWFA_dom_sf"/>
</dbReference>
<evidence type="ECO:0000256" key="3">
    <source>
        <dbReference type="ARBA" id="ARBA00022692"/>
    </source>
</evidence>
<keyword evidence="19" id="KW-1185">Reference proteome</keyword>
<evidence type="ECO:0000256" key="10">
    <source>
        <dbReference type="ARBA" id="ARBA00023037"/>
    </source>
</evidence>
<organism evidence="19 20">
    <name type="scientific">Gekko japonicus</name>
    <name type="common">Schlegel's Japanese gecko</name>
    <dbReference type="NCBI Taxonomy" id="146911"/>
    <lineage>
        <taxon>Eukaryota</taxon>
        <taxon>Metazoa</taxon>
        <taxon>Chordata</taxon>
        <taxon>Craniata</taxon>
        <taxon>Vertebrata</taxon>
        <taxon>Euteleostomi</taxon>
        <taxon>Lepidosauria</taxon>
        <taxon>Squamata</taxon>
        <taxon>Bifurcata</taxon>
        <taxon>Gekkota</taxon>
        <taxon>Gekkonidae</taxon>
        <taxon>Gekkoninae</taxon>
        <taxon>Gekko</taxon>
    </lineage>
</organism>
<gene>
    <name evidence="20" type="primary">ITGAL</name>
</gene>
<feature type="region of interest" description="Disordered" evidence="17">
    <location>
        <begin position="1115"/>
        <end position="1143"/>
    </location>
</feature>
<dbReference type="PANTHER" id="PTHR23220:SF84">
    <property type="entry name" value="INTEGRIN ALPHA-L"/>
    <property type="match status" value="1"/>
</dbReference>
<dbReference type="InterPro" id="IPR013519">
    <property type="entry name" value="Int_alpha_beta-p"/>
</dbReference>
<dbReference type="Pfam" id="PF08441">
    <property type="entry name" value="Integrin_A_Ig_1"/>
    <property type="match status" value="1"/>
</dbReference>
<name>A0ABM1K1N7_GEKJA</name>
<dbReference type="InterPro" id="IPR018184">
    <property type="entry name" value="Integrin_alpha_C_CS"/>
</dbReference>
<dbReference type="PROSITE" id="PS51470">
    <property type="entry name" value="FG_GAP"/>
    <property type="match status" value="3"/>
</dbReference>
<dbReference type="InterPro" id="IPR000413">
    <property type="entry name" value="Integrin_alpha"/>
</dbReference>
<dbReference type="PRINTS" id="PR01185">
    <property type="entry name" value="INTEGRINA"/>
</dbReference>
<reference evidence="20" key="1">
    <citation type="submission" date="2025-08" db="UniProtKB">
        <authorList>
            <consortium name="RefSeq"/>
        </authorList>
    </citation>
    <scope>IDENTIFICATION</scope>
</reference>
<keyword evidence="8 16" id="KW-0130">Cell adhesion</keyword>
<evidence type="ECO:0000256" key="17">
    <source>
        <dbReference type="SAM" id="MobiDB-lite"/>
    </source>
</evidence>
<evidence type="ECO:0000256" key="4">
    <source>
        <dbReference type="ARBA" id="ARBA00022723"/>
    </source>
</evidence>
<feature type="non-terminal residue" evidence="20">
    <location>
        <position position="1"/>
    </location>
</feature>
<dbReference type="Pfam" id="PF21520">
    <property type="entry name" value="ITGAX-like_Ig_3"/>
    <property type="match status" value="1"/>
</dbReference>
<evidence type="ECO:0000256" key="11">
    <source>
        <dbReference type="ARBA" id="ARBA00023136"/>
    </source>
</evidence>
<dbReference type="SUPFAM" id="SSF53300">
    <property type="entry name" value="vWA-like"/>
    <property type="match status" value="1"/>
</dbReference>
<dbReference type="Proteomes" id="UP000694871">
    <property type="component" value="Unplaced"/>
</dbReference>
<dbReference type="Pfam" id="PF20805">
    <property type="entry name" value="Integrin_A_Ig_2"/>
    <property type="match status" value="1"/>
</dbReference>
<dbReference type="Gene3D" id="3.40.50.410">
    <property type="entry name" value="von Willebrand factor, type A domain"/>
    <property type="match status" value="1"/>
</dbReference>
<evidence type="ECO:0000256" key="1">
    <source>
        <dbReference type="ARBA" id="ARBA00004479"/>
    </source>
</evidence>
<evidence type="ECO:0000256" key="2">
    <source>
        <dbReference type="ARBA" id="ARBA00008054"/>
    </source>
</evidence>
<evidence type="ECO:0000256" key="15">
    <source>
        <dbReference type="PROSITE-ProRule" id="PRU00803"/>
    </source>
</evidence>
<dbReference type="InterPro" id="IPR048285">
    <property type="entry name" value="Integrin_alpha_Ig-like_2"/>
</dbReference>
<dbReference type="Pfam" id="PF01839">
    <property type="entry name" value="FG-GAP"/>
    <property type="match status" value="2"/>
</dbReference>
<feature type="transmembrane region" description="Helical" evidence="16">
    <location>
        <begin position="1075"/>
        <end position="1098"/>
    </location>
</feature>
<dbReference type="PROSITE" id="PS50234">
    <property type="entry name" value="VWFA"/>
    <property type="match status" value="1"/>
</dbReference>
<dbReference type="SUPFAM" id="SSF69318">
    <property type="entry name" value="Integrin alpha N-terminal domain"/>
    <property type="match status" value="1"/>
</dbReference>
<dbReference type="Pfam" id="PF00357">
    <property type="entry name" value="Integrin_alpha"/>
    <property type="match status" value="1"/>
</dbReference>
<keyword evidence="7" id="KW-0106">Calcium</keyword>
<feature type="repeat" description="FG-GAP" evidence="15">
    <location>
        <begin position="429"/>
        <end position="489"/>
    </location>
</feature>
<keyword evidence="6" id="KW-0677">Repeat</keyword>
<keyword evidence="12" id="KW-1015">Disulfide bond</keyword>
<evidence type="ECO:0000256" key="8">
    <source>
        <dbReference type="ARBA" id="ARBA00022889"/>
    </source>
</evidence>
<evidence type="ECO:0000256" key="7">
    <source>
        <dbReference type="ARBA" id="ARBA00022837"/>
    </source>
</evidence>
<dbReference type="InterPro" id="IPR032695">
    <property type="entry name" value="Integrin_dom_sf"/>
</dbReference>